<organism evidence="1 2">
    <name type="scientific">Mycena albidolilacea</name>
    <dbReference type="NCBI Taxonomy" id="1033008"/>
    <lineage>
        <taxon>Eukaryota</taxon>
        <taxon>Fungi</taxon>
        <taxon>Dikarya</taxon>
        <taxon>Basidiomycota</taxon>
        <taxon>Agaricomycotina</taxon>
        <taxon>Agaricomycetes</taxon>
        <taxon>Agaricomycetidae</taxon>
        <taxon>Agaricales</taxon>
        <taxon>Marasmiineae</taxon>
        <taxon>Mycenaceae</taxon>
        <taxon>Mycena</taxon>
    </lineage>
</organism>
<proteinExistence type="predicted"/>
<dbReference type="Proteomes" id="UP001218218">
    <property type="component" value="Unassembled WGS sequence"/>
</dbReference>
<evidence type="ECO:0000313" key="1">
    <source>
        <dbReference type="EMBL" id="KAJ7364394.1"/>
    </source>
</evidence>
<dbReference type="AlphaFoldDB" id="A0AAD7AQ99"/>
<protein>
    <submittedName>
        <fullName evidence="1">Uncharacterized protein</fullName>
    </submittedName>
</protein>
<name>A0AAD7AQ99_9AGAR</name>
<sequence length="244" mass="27702">MPKSCIPQFIYVTTSSFVEDKLCIYFESQMAISQELVLSSFFYHAILRDKFRHGEVLSVPHSGNHKNCLDQALQEQNYRMVGTGQLMWSHLCDCCMTIYKGEDGNWCTPLFLWPVYSYAAHILIQIKTATGLVDEGGGEALRPDEQGQKARRKTHFLIKFTRILYRHVLAAWDCHAFMTPPCDLLTVETQPRILKPQTQGSLNHGIQKTLGTRNPYRQILVPGPITADAKAHTRYMPGCKPIGV</sequence>
<keyword evidence="2" id="KW-1185">Reference proteome</keyword>
<comment type="caution">
    <text evidence="1">The sequence shown here is derived from an EMBL/GenBank/DDBJ whole genome shotgun (WGS) entry which is preliminary data.</text>
</comment>
<gene>
    <name evidence="1" type="ORF">DFH08DRAFT_798740</name>
</gene>
<dbReference type="EMBL" id="JARIHO010000003">
    <property type="protein sequence ID" value="KAJ7364394.1"/>
    <property type="molecule type" value="Genomic_DNA"/>
</dbReference>
<accession>A0AAD7AQ99</accession>
<reference evidence="1" key="1">
    <citation type="submission" date="2023-03" db="EMBL/GenBank/DDBJ databases">
        <title>Massive genome expansion in bonnet fungi (Mycena s.s.) driven by repeated elements and novel gene families across ecological guilds.</title>
        <authorList>
            <consortium name="Lawrence Berkeley National Laboratory"/>
            <person name="Harder C.B."/>
            <person name="Miyauchi S."/>
            <person name="Viragh M."/>
            <person name="Kuo A."/>
            <person name="Thoen E."/>
            <person name="Andreopoulos B."/>
            <person name="Lu D."/>
            <person name="Skrede I."/>
            <person name="Drula E."/>
            <person name="Henrissat B."/>
            <person name="Morin E."/>
            <person name="Kohler A."/>
            <person name="Barry K."/>
            <person name="LaButti K."/>
            <person name="Morin E."/>
            <person name="Salamov A."/>
            <person name="Lipzen A."/>
            <person name="Mereny Z."/>
            <person name="Hegedus B."/>
            <person name="Baldrian P."/>
            <person name="Stursova M."/>
            <person name="Weitz H."/>
            <person name="Taylor A."/>
            <person name="Grigoriev I.V."/>
            <person name="Nagy L.G."/>
            <person name="Martin F."/>
            <person name="Kauserud H."/>
        </authorList>
    </citation>
    <scope>NUCLEOTIDE SEQUENCE</scope>
    <source>
        <strain evidence="1">CBHHK002</strain>
    </source>
</reference>
<evidence type="ECO:0000313" key="2">
    <source>
        <dbReference type="Proteomes" id="UP001218218"/>
    </source>
</evidence>